<dbReference type="EMBL" id="JACSEA010000001">
    <property type="protein sequence ID" value="KAF7412365.1"/>
    <property type="molecule type" value="Genomic_DNA"/>
</dbReference>
<evidence type="ECO:0000313" key="1">
    <source>
        <dbReference type="EMBL" id="KAF7412365.1"/>
    </source>
</evidence>
<comment type="caution">
    <text evidence="1">The sequence shown here is derived from an EMBL/GenBank/DDBJ whole genome shotgun (WGS) entry which is preliminary data.</text>
</comment>
<keyword evidence="2" id="KW-1185">Reference proteome</keyword>
<dbReference type="AlphaFoldDB" id="A0A834NJE2"/>
<accession>A0A834NJE2</accession>
<dbReference type="Proteomes" id="UP000614350">
    <property type="component" value="Unassembled WGS sequence"/>
</dbReference>
<organism evidence="1 2">
    <name type="scientific">Vespula vulgaris</name>
    <name type="common">Yellow jacket</name>
    <name type="synonym">Wasp</name>
    <dbReference type="NCBI Taxonomy" id="7454"/>
    <lineage>
        <taxon>Eukaryota</taxon>
        <taxon>Metazoa</taxon>
        <taxon>Ecdysozoa</taxon>
        <taxon>Arthropoda</taxon>
        <taxon>Hexapoda</taxon>
        <taxon>Insecta</taxon>
        <taxon>Pterygota</taxon>
        <taxon>Neoptera</taxon>
        <taxon>Endopterygota</taxon>
        <taxon>Hymenoptera</taxon>
        <taxon>Apocrita</taxon>
        <taxon>Aculeata</taxon>
        <taxon>Vespoidea</taxon>
        <taxon>Vespidae</taxon>
        <taxon>Vespinae</taxon>
        <taxon>Vespula</taxon>
    </lineage>
</organism>
<gene>
    <name evidence="1" type="ORF">HZH66_001261</name>
</gene>
<proteinExistence type="predicted"/>
<sequence length="66" mass="7495">MLIEQTFNDNCIRPCSPVLQQFPCLDLSQQFSAANIDVQAGKQASWRVTITTVFRHVLLSEQKGRD</sequence>
<protein>
    <submittedName>
        <fullName evidence="1">Uncharacterized protein</fullName>
    </submittedName>
</protein>
<reference evidence="1" key="1">
    <citation type="journal article" date="2020" name="G3 (Bethesda)">
        <title>High-Quality Assemblies for Three Invasive Social Wasps from the &lt;i&gt;Vespula&lt;/i&gt; Genus.</title>
        <authorList>
            <person name="Harrop T.W.R."/>
            <person name="Guhlin J."/>
            <person name="McLaughlin G.M."/>
            <person name="Permina E."/>
            <person name="Stockwell P."/>
            <person name="Gilligan J."/>
            <person name="Le Lec M.F."/>
            <person name="Gruber M.A.M."/>
            <person name="Quinn O."/>
            <person name="Lovegrove M."/>
            <person name="Duncan E.J."/>
            <person name="Remnant E.J."/>
            <person name="Van Eeckhoven J."/>
            <person name="Graham B."/>
            <person name="Knapp R.A."/>
            <person name="Langford K.W."/>
            <person name="Kronenberg Z."/>
            <person name="Press M.O."/>
            <person name="Eacker S.M."/>
            <person name="Wilson-Rankin E.E."/>
            <person name="Purcell J."/>
            <person name="Lester P.J."/>
            <person name="Dearden P.K."/>
        </authorList>
    </citation>
    <scope>NUCLEOTIDE SEQUENCE</scope>
    <source>
        <strain evidence="1">Marl-1</strain>
    </source>
</reference>
<evidence type="ECO:0000313" key="2">
    <source>
        <dbReference type="Proteomes" id="UP000614350"/>
    </source>
</evidence>
<name>A0A834NJE2_VESVU</name>